<dbReference type="EMBL" id="BSTJ01000009">
    <property type="protein sequence ID" value="GLY78638.1"/>
    <property type="molecule type" value="Genomic_DNA"/>
</dbReference>
<dbReference type="AlphaFoldDB" id="A0A9W6VND2"/>
<sequence length="119" mass="13397">MGDEPSTWWERRCECGERYSAARRGQGGPFHFRVKRVTPVPYGKAALMGHWRSGDWNPGERLELRRRDGQIHPIGDAEMMPAVNEASEIRGQRTLLVANHPSLQPESCIWALLSNDGSG</sequence>
<accession>A0A9W6VND2</accession>
<evidence type="ECO:0000313" key="2">
    <source>
        <dbReference type="Proteomes" id="UP001165135"/>
    </source>
</evidence>
<organism evidence="1 2">
    <name type="scientific">Actinoallomurus iriomotensis</name>
    <dbReference type="NCBI Taxonomy" id="478107"/>
    <lineage>
        <taxon>Bacteria</taxon>
        <taxon>Bacillati</taxon>
        <taxon>Actinomycetota</taxon>
        <taxon>Actinomycetes</taxon>
        <taxon>Streptosporangiales</taxon>
        <taxon>Thermomonosporaceae</taxon>
        <taxon>Actinoallomurus</taxon>
    </lineage>
</organism>
<comment type="caution">
    <text evidence="1">The sequence shown here is derived from an EMBL/GenBank/DDBJ whole genome shotgun (WGS) entry which is preliminary data.</text>
</comment>
<evidence type="ECO:0000313" key="1">
    <source>
        <dbReference type="EMBL" id="GLY78638.1"/>
    </source>
</evidence>
<name>A0A9W6VND2_9ACTN</name>
<proteinExistence type="predicted"/>
<reference evidence="1" key="1">
    <citation type="submission" date="2023-03" db="EMBL/GenBank/DDBJ databases">
        <title>Actinoallomurus iriomotensis NBRC 103681.</title>
        <authorList>
            <person name="Ichikawa N."/>
            <person name="Sato H."/>
            <person name="Tonouchi N."/>
        </authorList>
    </citation>
    <scope>NUCLEOTIDE SEQUENCE</scope>
    <source>
        <strain evidence="1">NBRC 103681</strain>
    </source>
</reference>
<gene>
    <name evidence="1" type="ORF">Airi01_069050</name>
</gene>
<protein>
    <submittedName>
        <fullName evidence="1">Uncharacterized protein</fullName>
    </submittedName>
</protein>
<dbReference type="Proteomes" id="UP001165135">
    <property type="component" value="Unassembled WGS sequence"/>
</dbReference>